<keyword evidence="3" id="KW-1185">Reference proteome</keyword>
<protein>
    <submittedName>
        <fullName evidence="2">Metal-dependent hydrolase</fullName>
    </submittedName>
</protein>
<dbReference type="Proteomes" id="UP000647133">
    <property type="component" value="Unassembled WGS sequence"/>
</dbReference>
<dbReference type="InterPro" id="IPR024775">
    <property type="entry name" value="DinB-like"/>
</dbReference>
<feature type="domain" description="DinB-like" evidence="1">
    <location>
        <begin position="43"/>
        <end position="170"/>
    </location>
</feature>
<evidence type="ECO:0000313" key="2">
    <source>
        <dbReference type="EMBL" id="MBD8488747.1"/>
    </source>
</evidence>
<name>A0ABR9AK76_9BACT</name>
<keyword evidence="2" id="KW-0378">Hydrolase</keyword>
<sequence>MTTEELEKLKYPIGRFYEPKNIDDQLIQTWIEDISSFPIRIKDLTEKLGMKELNWKYRPEGWSIKQVVHHCGDSHLNSIIRFKLALTEDTPSIKPYHETKWAELADSLEDDITYSLKLLEGLHHRWVKLLKSLTKEQLERTFYHPQQRREINLAETIGIYAWHCNHHLAHVRQALDAKGGFN</sequence>
<evidence type="ECO:0000259" key="1">
    <source>
        <dbReference type="Pfam" id="PF12867"/>
    </source>
</evidence>
<gene>
    <name evidence="2" type="ORF">IFO69_08325</name>
</gene>
<dbReference type="EMBL" id="JACYTQ010000002">
    <property type="protein sequence ID" value="MBD8488747.1"/>
    <property type="molecule type" value="Genomic_DNA"/>
</dbReference>
<accession>A0ABR9AK76</accession>
<evidence type="ECO:0000313" key="3">
    <source>
        <dbReference type="Proteomes" id="UP000647133"/>
    </source>
</evidence>
<dbReference type="NCBIfam" id="NF009807">
    <property type="entry name" value="PRK13291.1"/>
    <property type="match status" value="1"/>
</dbReference>
<dbReference type="Gene3D" id="1.20.120.450">
    <property type="entry name" value="dinb family like domain"/>
    <property type="match status" value="1"/>
</dbReference>
<reference evidence="2 3" key="1">
    <citation type="submission" date="2020-09" db="EMBL/GenBank/DDBJ databases">
        <title>Echinicola sp. CAU 1574 isolated from sand of Sido Beach.</title>
        <authorList>
            <person name="Kim W."/>
        </authorList>
    </citation>
    <scope>NUCLEOTIDE SEQUENCE [LARGE SCALE GENOMIC DNA]</scope>
    <source>
        <strain evidence="2 3">CAU 1574</strain>
    </source>
</reference>
<comment type="caution">
    <text evidence="2">The sequence shown here is derived from an EMBL/GenBank/DDBJ whole genome shotgun (WGS) entry which is preliminary data.</text>
</comment>
<dbReference type="RefSeq" id="WP_192009599.1">
    <property type="nucleotide sequence ID" value="NZ_JACYTQ010000002.1"/>
</dbReference>
<dbReference type="GO" id="GO:0016787">
    <property type="term" value="F:hydrolase activity"/>
    <property type="evidence" value="ECO:0007669"/>
    <property type="project" value="UniProtKB-KW"/>
</dbReference>
<dbReference type="InterPro" id="IPR034660">
    <property type="entry name" value="DinB/YfiT-like"/>
</dbReference>
<organism evidence="2 3">
    <name type="scientific">Echinicola arenosa</name>
    <dbReference type="NCBI Taxonomy" id="2774144"/>
    <lineage>
        <taxon>Bacteria</taxon>
        <taxon>Pseudomonadati</taxon>
        <taxon>Bacteroidota</taxon>
        <taxon>Cytophagia</taxon>
        <taxon>Cytophagales</taxon>
        <taxon>Cyclobacteriaceae</taxon>
        <taxon>Echinicola</taxon>
    </lineage>
</organism>
<dbReference type="SUPFAM" id="SSF109854">
    <property type="entry name" value="DinB/YfiT-like putative metalloenzymes"/>
    <property type="match status" value="1"/>
</dbReference>
<dbReference type="Pfam" id="PF12867">
    <property type="entry name" value="DinB_2"/>
    <property type="match status" value="1"/>
</dbReference>
<proteinExistence type="predicted"/>